<comment type="caution">
    <text evidence="1">The sequence shown here is derived from an EMBL/GenBank/DDBJ whole genome shotgun (WGS) entry which is preliminary data.</text>
</comment>
<dbReference type="Proteomes" id="UP000606786">
    <property type="component" value="Unassembled WGS sequence"/>
</dbReference>
<protein>
    <submittedName>
        <fullName evidence="1">(Mediterranean fruit fly) hypothetical protein</fullName>
    </submittedName>
</protein>
<proteinExistence type="predicted"/>
<evidence type="ECO:0000313" key="1">
    <source>
        <dbReference type="EMBL" id="CAD6999084.1"/>
    </source>
</evidence>
<dbReference type="AlphaFoldDB" id="A0A811UJW1"/>
<sequence length="103" mass="11768">VVVYDDDATYMAEIDWGKFSQNVCDLMQWIWYLYALQQAGNFDHINKMQSLTLIITRGTSISPKNVALDLANPRSTYAQTILLPDELDLGVSRAKFRAECMVF</sequence>
<name>A0A811UJW1_CERCA</name>
<gene>
    <name evidence="1" type="ORF">CCAP1982_LOCUS7630</name>
</gene>
<keyword evidence="2" id="KW-1185">Reference proteome</keyword>
<accession>A0A811UJW1</accession>
<evidence type="ECO:0000313" key="2">
    <source>
        <dbReference type="Proteomes" id="UP000606786"/>
    </source>
</evidence>
<feature type="non-terminal residue" evidence="1">
    <location>
        <position position="103"/>
    </location>
</feature>
<dbReference type="EMBL" id="CAJHJT010000012">
    <property type="protein sequence ID" value="CAD6999084.1"/>
    <property type="molecule type" value="Genomic_DNA"/>
</dbReference>
<organism evidence="1 2">
    <name type="scientific">Ceratitis capitata</name>
    <name type="common">Mediterranean fruit fly</name>
    <name type="synonym">Tephritis capitata</name>
    <dbReference type="NCBI Taxonomy" id="7213"/>
    <lineage>
        <taxon>Eukaryota</taxon>
        <taxon>Metazoa</taxon>
        <taxon>Ecdysozoa</taxon>
        <taxon>Arthropoda</taxon>
        <taxon>Hexapoda</taxon>
        <taxon>Insecta</taxon>
        <taxon>Pterygota</taxon>
        <taxon>Neoptera</taxon>
        <taxon>Endopterygota</taxon>
        <taxon>Diptera</taxon>
        <taxon>Brachycera</taxon>
        <taxon>Muscomorpha</taxon>
        <taxon>Tephritoidea</taxon>
        <taxon>Tephritidae</taxon>
        <taxon>Ceratitis</taxon>
        <taxon>Ceratitis</taxon>
    </lineage>
</organism>
<reference evidence="1" key="1">
    <citation type="submission" date="2020-11" db="EMBL/GenBank/DDBJ databases">
        <authorList>
            <person name="Whitehead M."/>
        </authorList>
    </citation>
    <scope>NUCLEOTIDE SEQUENCE</scope>
    <source>
        <strain evidence="1">EGII</strain>
    </source>
</reference>